<reference evidence="3 4" key="1">
    <citation type="submission" date="2021-03" db="EMBL/GenBank/DDBJ databases">
        <title>Genomic Encyclopedia of Type Strains, Phase III (KMG-III): the genomes of soil and plant-associated and newly described type strains.</title>
        <authorList>
            <person name="Whitman W."/>
        </authorList>
    </citation>
    <scope>NUCLEOTIDE SEQUENCE [LARGE SCALE GENOMIC DNA]</scope>
    <source>
        <strain evidence="3 4">IMMIB AFH-6</strain>
    </source>
</reference>
<dbReference type="RefSeq" id="WP_246500986.1">
    <property type="nucleotide sequence ID" value="NZ_JAGINP010000024.1"/>
</dbReference>
<comment type="caution">
    <text evidence="3">The sequence shown here is derived from an EMBL/GenBank/DDBJ whole genome shotgun (WGS) entry which is preliminary data.</text>
</comment>
<feature type="transmembrane region" description="Helical" evidence="2">
    <location>
        <begin position="990"/>
        <end position="1014"/>
    </location>
</feature>
<keyword evidence="2" id="KW-0812">Transmembrane</keyword>
<feature type="transmembrane region" description="Helical" evidence="2">
    <location>
        <begin position="345"/>
        <end position="378"/>
    </location>
</feature>
<feature type="transmembrane region" description="Helical" evidence="2">
    <location>
        <begin position="914"/>
        <end position="930"/>
    </location>
</feature>
<protein>
    <submittedName>
        <fullName evidence="3">Multidrug efflux pump subunit AcrB</fullName>
    </submittedName>
</protein>
<dbReference type="PRINTS" id="PR00702">
    <property type="entry name" value="ACRIFLAVINRP"/>
</dbReference>
<dbReference type="Pfam" id="PF00873">
    <property type="entry name" value="ACR_tran"/>
    <property type="match status" value="1"/>
</dbReference>
<sequence>MITKFNLSEWALRHRSFTWYLILSLTVAGALAYMRLGREEDPAFTIKTMVVQTNWPGATIEDTMNLVTDPIEKKLEEIPYLDYVKSYTKPGISVVYVNLKDYTPAEAVDDLWYQTRKKIADMKSTLPAGVQGPAFNDEFGDTFGTVYAFTADGFSYRELKDYAETARAELMRVPNVGKVQFVGIQNEKIYLDFSTRQLAAMGIDREQVIADLQAQNAVAPAGVVQAGDEKISVRVSGAFTSEDSLRAISLRANGKFYRLADVAQVRRGYADPPTPLFRYNGQPAIGLIISMAAGGNMLAFGEGIHEKMRQVEANLPVGINVHLVANQSVVVEESIAGFTKALKEAVIIVMAVSFVSLGLRAGMVVATSIPLVLAMTFMGMAYFGIELQRISLGALIIALGLLVDDAMITVEMMITKLEEGFSLDKAATFAYTSTAFPMLTGTLVTVAGFIPIGFAQGGAAEYCFSLFAVVAMALLFSWIVAVLFAPLIGVNVLRPPKAAKQGHGQGHGAHEPGRLMRLFRASLRAAMRARYLVIVGTLALFALSVFGLKHVQQQFFPASDRPELLVNLTLPQTASINATRETVDRLEKVLAADPDVAHWSFYVGQGAIRFYLPLDVQLANDYFAQAVVVTKGYAVRDAVRARLERVLNEDFSDLNTRVSPLEMGPPVGWPIQYRVSGPDVGEVRAIAAKMADTIGTNPYTLLINYDWNEPSKVVRVDVDQDKARMLGISSKSLNEALNATVSGAAFTQVRDDIYLIDVVAQATNAERSSIETLRNLQVAIPEGRTVPLKEVATLRYDLEQPVVWRRSRNPTITVQADLVPPLQAATVVNQLAPAVAELQRSLPPGYTIEAGGTVENSAKGMASIIAVFPIMVFVMLTVLMIQLQSFQKLFLVISVAPLGLIGVVAALLPTGTPLGFVAILGVVALIGMIVRNSVIMIAQIDEHLAMGEHPWDAVINATMHRVRPILLTAAAASLGMIPIAPEVFWGPMAYAVIGGLLVATALTLLFLPALYVAWFRIKEPAGAGAPAAQVRPPPSTPPSTADQTPTKGVPSGA</sequence>
<evidence type="ECO:0000256" key="1">
    <source>
        <dbReference type="SAM" id="MobiDB-lite"/>
    </source>
</evidence>
<organism evidence="3 4">
    <name type="scientific">Azospirillum rugosum</name>
    <dbReference type="NCBI Taxonomy" id="416170"/>
    <lineage>
        <taxon>Bacteria</taxon>
        <taxon>Pseudomonadati</taxon>
        <taxon>Pseudomonadota</taxon>
        <taxon>Alphaproteobacteria</taxon>
        <taxon>Rhodospirillales</taxon>
        <taxon>Azospirillaceae</taxon>
        <taxon>Azospirillum</taxon>
    </lineage>
</organism>
<dbReference type="PANTHER" id="PTHR32063">
    <property type="match status" value="1"/>
</dbReference>
<gene>
    <name evidence="3" type="ORF">J2851_005625</name>
</gene>
<feature type="region of interest" description="Disordered" evidence="1">
    <location>
        <begin position="1024"/>
        <end position="1053"/>
    </location>
</feature>
<dbReference type="Gene3D" id="1.20.1640.10">
    <property type="entry name" value="Multidrug efflux transporter AcrB transmembrane domain"/>
    <property type="match status" value="2"/>
</dbReference>
<dbReference type="PANTHER" id="PTHR32063:SF64">
    <property type="entry name" value="ACRB_ACRD_ACRF FAMILY PROTEIN"/>
    <property type="match status" value="1"/>
</dbReference>
<keyword evidence="4" id="KW-1185">Reference proteome</keyword>
<feature type="transmembrane region" description="Helical" evidence="2">
    <location>
        <begin position="429"/>
        <end position="454"/>
    </location>
</feature>
<dbReference type="InterPro" id="IPR027463">
    <property type="entry name" value="AcrB_DN_DC_subdom"/>
</dbReference>
<dbReference type="Gene3D" id="3.30.70.1320">
    <property type="entry name" value="Multidrug efflux transporter AcrB pore domain like"/>
    <property type="match status" value="1"/>
</dbReference>
<dbReference type="Gene3D" id="3.30.70.1440">
    <property type="entry name" value="Multidrug efflux transporter AcrB pore domain"/>
    <property type="match status" value="1"/>
</dbReference>
<dbReference type="Proteomes" id="UP000781958">
    <property type="component" value="Unassembled WGS sequence"/>
</dbReference>
<feature type="transmembrane region" description="Helical" evidence="2">
    <location>
        <begin position="390"/>
        <end position="408"/>
    </location>
</feature>
<dbReference type="SUPFAM" id="SSF82693">
    <property type="entry name" value="Multidrug efflux transporter AcrB pore domain, PN1, PN2, PC1 and PC2 subdomains"/>
    <property type="match status" value="3"/>
</dbReference>
<feature type="transmembrane region" description="Helical" evidence="2">
    <location>
        <begin position="861"/>
        <end position="882"/>
    </location>
</feature>
<dbReference type="EMBL" id="JAGINP010000024">
    <property type="protein sequence ID" value="MBP2295812.1"/>
    <property type="molecule type" value="Genomic_DNA"/>
</dbReference>
<keyword evidence="2" id="KW-1133">Transmembrane helix</keyword>
<feature type="transmembrane region" description="Helical" evidence="2">
    <location>
        <begin position="17"/>
        <end position="36"/>
    </location>
</feature>
<evidence type="ECO:0000313" key="4">
    <source>
        <dbReference type="Proteomes" id="UP000781958"/>
    </source>
</evidence>
<feature type="transmembrane region" description="Helical" evidence="2">
    <location>
        <begin position="965"/>
        <end position="984"/>
    </location>
</feature>
<keyword evidence="2" id="KW-0472">Membrane</keyword>
<evidence type="ECO:0000313" key="3">
    <source>
        <dbReference type="EMBL" id="MBP2295812.1"/>
    </source>
</evidence>
<dbReference type="SUPFAM" id="SSF82866">
    <property type="entry name" value="Multidrug efflux transporter AcrB transmembrane domain"/>
    <property type="match status" value="2"/>
</dbReference>
<dbReference type="SUPFAM" id="SSF82714">
    <property type="entry name" value="Multidrug efflux transporter AcrB TolC docking domain, DN and DC subdomains"/>
    <property type="match status" value="2"/>
</dbReference>
<dbReference type="Gene3D" id="3.30.70.1430">
    <property type="entry name" value="Multidrug efflux transporter AcrB pore domain"/>
    <property type="match status" value="2"/>
</dbReference>
<dbReference type="InterPro" id="IPR001036">
    <property type="entry name" value="Acrflvin-R"/>
</dbReference>
<dbReference type="Gene3D" id="3.30.2090.10">
    <property type="entry name" value="Multidrug efflux transporter AcrB TolC docking domain, DN and DC subdomains"/>
    <property type="match status" value="2"/>
</dbReference>
<name>A0ABS4STP1_9PROT</name>
<accession>A0ABS4STP1</accession>
<evidence type="ECO:0000256" key="2">
    <source>
        <dbReference type="SAM" id="Phobius"/>
    </source>
</evidence>
<proteinExistence type="predicted"/>
<feature type="transmembrane region" description="Helical" evidence="2">
    <location>
        <begin position="889"/>
        <end position="908"/>
    </location>
</feature>
<feature type="transmembrane region" description="Helical" evidence="2">
    <location>
        <begin position="529"/>
        <end position="548"/>
    </location>
</feature>
<feature type="transmembrane region" description="Helical" evidence="2">
    <location>
        <begin position="466"/>
        <end position="493"/>
    </location>
</feature>